<name>A0A5B7AKI6_DAVIN</name>
<feature type="compositionally biased region" description="Basic and acidic residues" evidence="1">
    <location>
        <begin position="189"/>
        <end position="198"/>
    </location>
</feature>
<evidence type="ECO:0000313" key="3">
    <source>
        <dbReference type="EMBL" id="MPA56854.1"/>
    </source>
</evidence>
<dbReference type="GO" id="GO:0001156">
    <property type="term" value="F:TFIIIC-class transcription factor complex binding"/>
    <property type="evidence" value="ECO:0007669"/>
    <property type="project" value="TreeGrafter"/>
</dbReference>
<dbReference type="AlphaFoldDB" id="A0A5B7AKI6"/>
<evidence type="ECO:0000259" key="2">
    <source>
        <dbReference type="Pfam" id="PF15963"/>
    </source>
</evidence>
<feature type="compositionally biased region" description="Basic and acidic residues" evidence="1">
    <location>
        <begin position="109"/>
        <end position="128"/>
    </location>
</feature>
<dbReference type="PANTHER" id="PTHR22929">
    <property type="entry name" value="RNA POLYMERASE III TRANSCRIPTION INITIATION FACTOR B"/>
    <property type="match status" value="1"/>
</dbReference>
<feature type="region of interest" description="Disordered" evidence="1">
    <location>
        <begin position="1"/>
        <end position="40"/>
    </location>
</feature>
<evidence type="ECO:0000256" key="1">
    <source>
        <dbReference type="SAM" id="MobiDB-lite"/>
    </source>
</evidence>
<feature type="compositionally biased region" description="Acidic residues" evidence="1">
    <location>
        <begin position="78"/>
        <end position="88"/>
    </location>
</feature>
<sequence length="396" mass="45564">MTEEEGREANLGEFEELSEEMHGEIPVSEACEQSESGRCLRPRRKKVAVCVLGDSIDHSSHQNGGPTSVLCNSSVVEEENNNDDDNSDYEYRAEKTHRQKSTPRRSKKVMAENERSVQKRMKNEESPKKKFSHSTQRNNRPANKVLLQTPDDEINPQELTMIDLIRLAEAKERISNKKTAASRKSLHNKSADKSLHHHEYTDSYNQGLTADDDQEVCLDQSDNYNYHTFMEKTPSKRWTKKETESFYEALPLFGANPTLLQLIFPNRTTHQLKLKLKREFHQHRIRIDDALINHSNDYSLFKLVIQQMQQSTDQTSWDSSKDVGSVGTTDEEVTTESNEEVTNSEWKQEDEVTKDLEADDVREPELCNPTVMAHGGSCDDDGDEDLYRWSQYKSLC</sequence>
<feature type="domain" description="Transcription factor TFIIIB component B'' Myb" evidence="2">
    <location>
        <begin position="228"/>
        <end position="312"/>
    </location>
</feature>
<dbReference type="GO" id="GO:0070898">
    <property type="term" value="P:RNA polymerase III preinitiation complex assembly"/>
    <property type="evidence" value="ECO:0007669"/>
    <property type="project" value="TreeGrafter"/>
</dbReference>
<organism evidence="3">
    <name type="scientific">Davidia involucrata</name>
    <name type="common">Dove tree</name>
    <dbReference type="NCBI Taxonomy" id="16924"/>
    <lineage>
        <taxon>Eukaryota</taxon>
        <taxon>Viridiplantae</taxon>
        <taxon>Streptophyta</taxon>
        <taxon>Embryophyta</taxon>
        <taxon>Tracheophyta</taxon>
        <taxon>Spermatophyta</taxon>
        <taxon>Magnoliopsida</taxon>
        <taxon>eudicotyledons</taxon>
        <taxon>Gunneridae</taxon>
        <taxon>Pentapetalae</taxon>
        <taxon>asterids</taxon>
        <taxon>Cornales</taxon>
        <taxon>Nyssaceae</taxon>
        <taxon>Davidia</taxon>
    </lineage>
</organism>
<feature type="compositionally biased region" description="Acidic residues" evidence="1">
    <location>
        <begin position="329"/>
        <end position="339"/>
    </location>
</feature>
<feature type="region of interest" description="Disordered" evidence="1">
    <location>
        <begin position="175"/>
        <end position="198"/>
    </location>
</feature>
<reference evidence="3" key="1">
    <citation type="submission" date="2019-08" db="EMBL/GenBank/DDBJ databases">
        <title>Reference gene set and small RNA set construction with multiple tissues from Davidia involucrata Baill.</title>
        <authorList>
            <person name="Yang H."/>
            <person name="Zhou C."/>
            <person name="Li G."/>
            <person name="Wang J."/>
            <person name="Gao P."/>
            <person name="Wang M."/>
            <person name="Wang R."/>
            <person name="Zhao Y."/>
        </authorList>
    </citation>
    <scope>NUCLEOTIDE SEQUENCE</scope>
    <source>
        <tissue evidence="3">Mixed with DoveR01_LX</tissue>
    </source>
</reference>
<dbReference type="GO" id="GO:0000126">
    <property type="term" value="C:transcription factor TFIIIB complex"/>
    <property type="evidence" value="ECO:0007669"/>
    <property type="project" value="TreeGrafter"/>
</dbReference>
<feature type="region of interest" description="Disordered" evidence="1">
    <location>
        <begin position="313"/>
        <end position="368"/>
    </location>
</feature>
<feature type="compositionally biased region" description="Basic and acidic residues" evidence="1">
    <location>
        <begin position="346"/>
        <end position="365"/>
    </location>
</feature>
<protein>
    <recommendedName>
        <fullName evidence="2">Transcription factor TFIIIB component B'' Myb domain-containing protein</fullName>
    </recommendedName>
</protein>
<feature type="compositionally biased region" description="Basic residues" evidence="1">
    <location>
        <begin position="97"/>
        <end position="108"/>
    </location>
</feature>
<proteinExistence type="predicted"/>
<feature type="region of interest" description="Disordered" evidence="1">
    <location>
        <begin position="78"/>
        <end position="148"/>
    </location>
</feature>
<dbReference type="Pfam" id="PF15963">
    <property type="entry name" value="Myb_DNA-bind_7"/>
    <property type="match status" value="1"/>
</dbReference>
<dbReference type="EMBL" id="GHES01026295">
    <property type="protein sequence ID" value="MPA56854.1"/>
    <property type="molecule type" value="Transcribed_RNA"/>
</dbReference>
<gene>
    <name evidence="3" type="ORF">Din_026295</name>
</gene>
<accession>A0A5B7AKI6</accession>
<dbReference type="InterPro" id="IPR039467">
    <property type="entry name" value="TFIIIB_B''_Myb"/>
</dbReference>
<dbReference type="PANTHER" id="PTHR22929:SF0">
    <property type="entry name" value="TRANSCRIPTION FACTOR TFIIIB COMPONENT B'' HOMOLOG"/>
    <property type="match status" value="1"/>
</dbReference>